<dbReference type="PANTHER" id="PTHR13833:SF71">
    <property type="entry name" value="NHL DOMAIN-CONTAINING PROTEIN"/>
    <property type="match status" value="1"/>
</dbReference>
<proteinExistence type="predicted"/>
<dbReference type="InterPro" id="IPR001258">
    <property type="entry name" value="NHL_repeat"/>
</dbReference>
<protein>
    <recommendedName>
        <fullName evidence="5">SMP-30/Gluconolactonase/LRE-like region domain-containing protein</fullName>
    </recommendedName>
</protein>
<dbReference type="Gene3D" id="2.120.10.30">
    <property type="entry name" value="TolB, C-terminal domain"/>
    <property type="match status" value="3"/>
</dbReference>
<dbReference type="SUPFAM" id="SSF101898">
    <property type="entry name" value="NHL repeat"/>
    <property type="match status" value="1"/>
</dbReference>
<dbReference type="PANTHER" id="PTHR13833">
    <property type="match status" value="1"/>
</dbReference>
<evidence type="ECO:0000256" key="1">
    <source>
        <dbReference type="ARBA" id="ARBA00022737"/>
    </source>
</evidence>
<keyword evidence="4" id="KW-1185">Reference proteome</keyword>
<dbReference type="STRING" id="1792845.BC343_18845"/>
<organism evidence="3 4">
    <name type="scientific">Mucilaginibacter pedocola</name>
    <dbReference type="NCBI Taxonomy" id="1792845"/>
    <lineage>
        <taxon>Bacteria</taxon>
        <taxon>Pseudomonadati</taxon>
        <taxon>Bacteroidota</taxon>
        <taxon>Sphingobacteriia</taxon>
        <taxon>Sphingobacteriales</taxon>
        <taxon>Sphingobacteriaceae</taxon>
        <taxon>Mucilaginibacter</taxon>
    </lineage>
</organism>
<dbReference type="EMBL" id="MBTF01000039">
    <property type="protein sequence ID" value="OOQ56667.1"/>
    <property type="molecule type" value="Genomic_DNA"/>
</dbReference>
<gene>
    <name evidence="3" type="ORF">BC343_18845</name>
</gene>
<dbReference type="CDD" id="cd14953">
    <property type="entry name" value="NHL_like_1"/>
    <property type="match status" value="1"/>
</dbReference>
<dbReference type="InterPro" id="IPR011042">
    <property type="entry name" value="6-blade_b-propeller_TolB-like"/>
</dbReference>
<name>A0A1S9P757_9SPHI</name>
<feature type="repeat" description="NHL" evidence="2">
    <location>
        <begin position="295"/>
        <end position="323"/>
    </location>
</feature>
<feature type="repeat" description="NHL" evidence="2">
    <location>
        <begin position="186"/>
        <end position="221"/>
    </location>
</feature>
<dbReference type="AlphaFoldDB" id="A0A1S9P757"/>
<comment type="caution">
    <text evidence="3">The sequence shown here is derived from an EMBL/GenBank/DDBJ whole genome shotgun (WGS) entry which is preliminary data.</text>
</comment>
<dbReference type="Proteomes" id="UP000189739">
    <property type="component" value="Unassembled WGS sequence"/>
</dbReference>
<dbReference type="PROSITE" id="PS51125">
    <property type="entry name" value="NHL"/>
    <property type="match status" value="3"/>
</dbReference>
<accession>A0A1S9P757</accession>
<dbReference type="Pfam" id="PF01436">
    <property type="entry name" value="NHL"/>
    <property type="match status" value="4"/>
</dbReference>
<evidence type="ECO:0000313" key="4">
    <source>
        <dbReference type="Proteomes" id="UP000189739"/>
    </source>
</evidence>
<feature type="repeat" description="NHL" evidence="2">
    <location>
        <begin position="83"/>
        <end position="113"/>
    </location>
</feature>
<evidence type="ECO:0008006" key="5">
    <source>
        <dbReference type="Google" id="ProtNLM"/>
    </source>
</evidence>
<evidence type="ECO:0000313" key="3">
    <source>
        <dbReference type="EMBL" id="OOQ56667.1"/>
    </source>
</evidence>
<reference evidence="3 4" key="1">
    <citation type="submission" date="2016-07" db="EMBL/GenBank/DDBJ databases">
        <title>Genomic analysis of zinc-resistant bacterium Mucilaginibacter pedocola TBZ30.</title>
        <authorList>
            <person name="Huang J."/>
            <person name="Tang J."/>
        </authorList>
    </citation>
    <scope>NUCLEOTIDE SEQUENCE [LARGE SCALE GENOMIC DNA]</scope>
    <source>
        <strain evidence="3 4">TBZ30</strain>
    </source>
</reference>
<evidence type="ECO:0000256" key="2">
    <source>
        <dbReference type="PROSITE-ProRule" id="PRU00504"/>
    </source>
</evidence>
<keyword evidence="1" id="KW-0677">Repeat</keyword>
<sequence>MSNAGATVSTFAGQLAEGFLNGNGTAALFSHPMGLATDADGNVYVADSFNSAIRKIATDGTVTTVAGTGAIGLVNGSAATAKFYAPSGLVLDATGNIYVADRGNNVIRKITPAGEVTTLAGNGIAGYANGTGAAATFNTPTGIAIDATGNLFVTDYGNNIIRKVTPAGVVTTIAGSRTAAYVEGTSTKASFNKPTGIALDATGNIYVTEALSHSIRVINADTLVTNFNGSTLGNSKVTSWLGSPNAIAIDASGNFWITDAAGRILKIDADRKFTVQAGVSGTTGSANGVGAAALFNNPTGIAVSKSGSVYVADYDNNLIRKLN</sequence>